<evidence type="ECO:0000313" key="4">
    <source>
        <dbReference type="EMBL" id="ORV57906.1"/>
    </source>
</evidence>
<dbReference type="SUPFAM" id="SSF48498">
    <property type="entry name" value="Tetracyclin repressor-like, C-terminal domain"/>
    <property type="match status" value="1"/>
</dbReference>
<dbReference type="PANTHER" id="PTHR30328">
    <property type="entry name" value="TRANSCRIPTIONAL REPRESSOR"/>
    <property type="match status" value="1"/>
</dbReference>
<dbReference type="Proteomes" id="UP000194000">
    <property type="component" value="Unassembled WGS sequence"/>
</dbReference>
<evidence type="ECO:0000256" key="1">
    <source>
        <dbReference type="ARBA" id="ARBA00023125"/>
    </source>
</evidence>
<dbReference type="SUPFAM" id="SSF46689">
    <property type="entry name" value="Homeodomain-like"/>
    <property type="match status" value="1"/>
</dbReference>
<dbReference type="AlphaFoldDB" id="A0A1X1UM37"/>
<sequence length="185" mass="20337">MPFHGTELRSEIVAAARAEFAQFGLAGARIDRIARSANASKERLYAHFGDKEALFRHVVAADATEFFGAISVRADAVAEFAGDIFDLATRMPEHLRMITWARLEGIRLDEPEIDGRNIRERDAAVIAAAQDAGLIDRRWPPQQLLIMLFGIGTAWASWPTDPPDLPSVNRAAAVEAAARILAPHR</sequence>
<dbReference type="PANTHER" id="PTHR30328:SF54">
    <property type="entry name" value="HTH-TYPE TRANSCRIPTIONAL REPRESSOR SCO4008"/>
    <property type="match status" value="1"/>
</dbReference>
<dbReference type="Pfam" id="PF17926">
    <property type="entry name" value="TetR_C_21"/>
    <property type="match status" value="1"/>
</dbReference>
<proteinExistence type="predicted"/>
<feature type="DNA-binding region" description="H-T-H motif" evidence="2">
    <location>
        <begin position="29"/>
        <end position="48"/>
    </location>
</feature>
<keyword evidence="1 2" id="KW-0238">DNA-binding</keyword>
<dbReference type="Pfam" id="PF00440">
    <property type="entry name" value="TetR_N"/>
    <property type="match status" value="1"/>
</dbReference>
<dbReference type="InterPro" id="IPR041467">
    <property type="entry name" value="Sco4008_C"/>
</dbReference>
<organism evidence="4 5">
    <name type="scientific">Mycobacterium fragae</name>
    <dbReference type="NCBI Taxonomy" id="1260918"/>
    <lineage>
        <taxon>Bacteria</taxon>
        <taxon>Bacillati</taxon>
        <taxon>Actinomycetota</taxon>
        <taxon>Actinomycetes</taxon>
        <taxon>Mycobacteriales</taxon>
        <taxon>Mycobacteriaceae</taxon>
        <taxon>Mycobacterium</taxon>
    </lineage>
</organism>
<protein>
    <submittedName>
        <fullName evidence="4">TetR family transcriptional regulator</fullName>
    </submittedName>
</protein>
<dbReference type="InterPro" id="IPR001647">
    <property type="entry name" value="HTH_TetR"/>
</dbReference>
<dbReference type="InterPro" id="IPR050109">
    <property type="entry name" value="HTH-type_TetR-like_transc_reg"/>
</dbReference>
<evidence type="ECO:0000259" key="3">
    <source>
        <dbReference type="PROSITE" id="PS50977"/>
    </source>
</evidence>
<feature type="domain" description="HTH tetR-type" evidence="3">
    <location>
        <begin position="6"/>
        <end position="66"/>
    </location>
</feature>
<gene>
    <name evidence="4" type="ORF">AWC06_21485</name>
</gene>
<evidence type="ECO:0000313" key="5">
    <source>
        <dbReference type="Proteomes" id="UP000194000"/>
    </source>
</evidence>
<accession>A0A1X1UM37</accession>
<dbReference type="GO" id="GO:0003677">
    <property type="term" value="F:DNA binding"/>
    <property type="evidence" value="ECO:0007669"/>
    <property type="project" value="UniProtKB-UniRule"/>
</dbReference>
<name>A0A1X1UM37_9MYCO</name>
<reference evidence="4 5" key="1">
    <citation type="submission" date="2016-01" db="EMBL/GenBank/DDBJ databases">
        <title>The new phylogeny of the genus Mycobacterium.</title>
        <authorList>
            <person name="Tarcisio F."/>
            <person name="Conor M."/>
            <person name="Antonella G."/>
            <person name="Elisabetta G."/>
            <person name="Giulia F.S."/>
            <person name="Sara T."/>
            <person name="Anna F."/>
            <person name="Clotilde B."/>
            <person name="Roberto B."/>
            <person name="Veronica D.S."/>
            <person name="Fabio R."/>
            <person name="Monica P."/>
            <person name="Olivier J."/>
            <person name="Enrico T."/>
            <person name="Nicola S."/>
        </authorList>
    </citation>
    <scope>NUCLEOTIDE SEQUENCE [LARGE SCALE GENOMIC DNA]</scope>
    <source>
        <strain evidence="4 5">DSM 45731</strain>
    </source>
</reference>
<dbReference type="Gene3D" id="1.10.357.10">
    <property type="entry name" value="Tetracycline Repressor, domain 2"/>
    <property type="match status" value="1"/>
</dbReference>
<dbReference type="PROSITE" id="PS50977">
    <property type="entry name" value="HTH_TETR_2"/>
    <property type="match status" value="1"/>
</dbReference>
<dbReference type="RefSeq" id="WP_085199239.1">
    <property type="nucleotide sequence ID" value="NZ_JACKVI010000003.1"/>
</dbReference>
<dbReference type="PRINTS" id="PR00455">
    <property type="entry name" value="HTHTETR"/>
</dbReference>
<keyword evidence="5" id="KW-1185">Reference proteome</keyword>
<dbReference type="OrthoDB" id="4726108at2"/>
<dbReference type="STRING" id="1260918.AWC06_21485"/>
<comment type="caution">
    <text evidence="4">The sequence shown here is derived from an EMBL/GenBank/DDBJ whole genome shotgun (WGS) entry which is preliminary data.</text>
</comment>
<dbReference type="EMBL" id="LQOW01000028">
    <property type="protein sequence ID" value="ORV57906.1"/>
    <property type="molecule type" value="Genomic_DNA"/>
</dbReference>
<dbReference type="GO" id="GO:0006355">
    <property type="term" value="P:regulation of DNA-templated transcription"/>
    <property type="evidence" value="ECO:0007669"/>
    <property type="project" value="UniProtKB-ARBA"/>
</dbReference>
<evidence type="ECO:0000256" key="2">
    <source>
        <dbReference type="PROSITE-ProRule" id="PRU00335"/>
    </source>
</evidence>
<dbReference type="InterPro" id="IPR009057">
    <property type="entry name" value="Homeodomain-like_sf"/>
</dbReference>
<dbReference type="InterPro" id="IPR036271">
    <property type="entry name" value="Tet_transcr_reg_TetR-rel_C_sf"/>
</dbReference>